<gene>
    <name evidence="2" type="ORF">PISMIDRAFT_686095</name>
</gene>
<reference evidence="3" key="2">
    <citation type="submission" date="2015-01" db="EMBL/GenBank/DDBJ databases">
        <title>Evolutionary Origins and Diversification of the Mycorrhizal Mutualists.</title>
        <authorList>
            <consortium name="DOE Joint Genome Institute"/>
            <consortium name="Mycorrhizal Genomics Consortium"/>
            <person name="Kohler A."/>
            <person name="Kuo A."/>
            <person name="Nagy L.G."/>
            <person name="Floudas D."/>
            <person name="Copeland A."/>
            <person name="Barry K.W."/>
            <person name="Cichocki N."/>
            <person name="Veneault-Fourrey C."/>
            <person name="LaButti K."/>
            <person name="Lindquist E.A."/>
            <person name="Lipzen A."/>
            <person name="Lundell T."/>
            <person name="Morin E."/>
            <person name="Murat C."/>
            <person name="Riley R."/>
            <person name="Ohm R."/>
            <person name="Sun H."/>
            <person name="Tunlid A."/>
            <person name="Henrissat B."/>
            <person name="Grigoriev I.V."/>
            <person name="Hibbett D.S."/>
            <person name="Martin F."/>
        </authorList>
    </citation>
    <scope>NUCLEOTIDE SEQUENCE [LARGE SCALE GENOMIC DNA]</scope>
    <source>
        <strain evidence="3">441</strain>
    </source>
</reference>
<dbReference type="Proteomes" id="UP000054018">
    <property type="component" value="Unassembled WGS sequence"/>
</dbReference>
<accession>A0A0C9YJ39</accession>
<evidence type="ECO:0000313" key="2">
    <source>
        <dbReference type="EMBL" id="KIK16711.1"/>
    </source>
</evidence>
<organism evidence="2 3">
    <name type="scientific">Pisolithus microcarpus 441</name>
    <dbReference type="NCBI Taxonomy" id="765257"/>
    <lineage>
        <taxon>Eukaryota</taxon>
        <taxon>Fungi</taxon>
        <taxon>Dikarya</taxon>
        <taxon>Basidiomycota</taxon>
        <taxon>Agaricomycotina</taxon>
        <taxon>Agaricomycetes</taxon>
        <taxon>Agaricomycetidae</taxon>
        <taxon>Boletales</taxon>
        <taxon>Sclerodermatineae</taxon>
        <taxon>Pisolithaceae</taxon>
        <taxon>Pisolithus</taxon>
    </lineage>
</organism>
<dbReference type="EMBL" id="KN833849">
    <property type="protein sequence ID" value="KIK16711.1"/>
    <property type="molecule type" value="Genomic_DNA"/>
</dbReference>
<keyword evidence="3" id="KW-1185">Reference proteome</keyword>
<evidence type="ECO:0000313" key="3">
    <source>
        <dbReference type="Proteomes" id="UP000054018"/>
    </source>
</evidence>
<name>A0A0C9YJ39_9AGAM</name>
<reference evidence="2 3" key="1">
    <citation type="submission" date="2014-04" db="EMBL/GenBank/DDBJ databases">
        <authorList>
            <consortium name="DOE Joint Genome Institute"/>
            <person name="Kuo A."/>
            <person name="Kohler A."/>
            <person name="Costa M.D."/>
            <person name="Nagy L.G."/>
            <person name="Floudas D."/>
            <person name="Copeland A."/>
            <person name="Barry K.W."/>
            <person name="Cichocki N."/>
            <person name="Veneault-Fourrey C."/>
            <person name="LaButti K."/>
            <person name="Lindquist E.A."/>
            <person name="Lipzen A."/>
            <person name="Lundell T."/>
            <person name="Morin E."/>
            <person name="Murat C."/>
            <person name="Sun H."/>
            <person name="Tunlid A."/>
            <person name="Henrissat B."/>
            <person name="Grigoriev I.V."/>
            <person name="Hibbett D.S."/>
            <person name="Martin F."/>
            <person name="Nordberg H.P."/>
            <person name="Cantor M.N."/>
            <person name="Hua S.X."/>
        </authorList>
    </citation>
    <scope>NUCLEOTIDE SEQUENCE [LARGE SCALE GENOMIC DNA]</scope>
    <source>
        <strain evidence="2 3">441</strain>
    </source>
</reference>
<evidence type="ECO:0000256" key="1">
    <source>
        <dbReference type="SAM" id="MobiDB-lite"/>
    </source>
</evidence>
<protein>
    <submittedName>
        <fullName evidence="2">Uncharacterized protein</fullName>
    </submittedName>
</protein>
<dbReference type="AlphaFoldDB" id="A0A0C9YJ39"/>
<proteinExistence type="predicted"/>
<sequence>MYRSGGLQHDTPGPAIVSVIDIVGWLFGSHLVTLHAGETDGKKMCPPQSPPSFRGASHAWPDDAAHRRLREATYRELTKGTLKSVRIE</sequence>
<feature type="region of interest" description="Disordered" evidence="1">
    <location>
        <begin position="39"/>
        <end position="61"/>
    </location>
</feature>
<dbReference type="HOGENOM" id="CLU_2469944_0_0_1"/>